<feature type="transmembrane region" description="Helical" evidence="9">
    <location>
        <begin position="344"/>
        <end position="366"/>
    </location>
</feature>
<sequence>MHDMEIHAHGYEKHLRGRGIELTYQFLVSQQLHMVFMPMRSFCGYRMWECAILVGIASDSLRPIRMALPARRRVLIATPDHGLLHLSSETERMRVSEYRCRLLVLFHQLHPSPQLVDAQVRETIETMAREGDVENQSNPHEETPLLNGEPSSPRVDDPESEPGRGSWSYWRLFWAVVAVVVAIVFIKGWIDAGSDVDFDLKHALKKALGGGLSGAAAMVLQVLLLMPLRTIMNYQYRFGTSFTTATQTLYHAGGLGRYYQGLTAALVQGPLARFGDTAANAGILALLQSNSYLRQLPSPAKTVFASLCAAGFRMILTPIDTLKTTLQAQGSSGIDLLRQRFQKYGIATLWWGAFATAGATFVGHYPWFATYNLLNESIQEPPKSELFLWLLRLAFIGFVASLISDSVSNSLRVVKTYRQVNDTKVSYTEAVKLVIQEDGVLGLLGRGLATRILCNGLQGVLFSILWKIFLDIWEKTTSS</sequence>
<evidence type="ECO:0000256" key="6">
    <source>
        <dbReference type="PROSITE-ProRule" id="PRU00282"/>
    </source>
</evidence>
<feature type="transmembrane region" description="Helical" evidence="9">
    <location>
        <begin position="386"/>
        <end position="403"/>
    </location>
</feature>
<dbReference type="InterPro" id="IPR018108">
    <property type="entry name" value="MCP_transmembrane"/>
</dbReference>
<keyword evidence="4 9" id="KW-1133">Transmembrane helix</keyword>
<dbReference type="GO" id="GO:0016020">
    <property type="term" value="C:membrane"/>
    <property type="evidence" value="ECO:0007669"/>
    <property type="project" value="UniProtKB-SubCell"/>
</dbReference>
<feature type="transmembrane region" description="Helical" evidence="9">
    <location>
        <begin position="210"/>
        <end position="228"/>
    </location>
</feature>
<accession>A0A9P8S2X5</accession>
<comment type="similarity">
    <text evidence="7">Belongs to the mitochondrial carrier (TC 2.A.29) family.</text>
</comment>
<feature type="transmembrane region" description="Helical" evidence="9">
    <location>
        <begin position="172"/>
        <end position="190"/>
    </location>
</feature>
<dbReference type="Pfam" id="PF00153">
    <property type="entry name" value="Mito_carr"/>
    <property type="match status" value="1"/>
</dbReference>
<dbReference type="Proteomes" id="UP000764110">
    <property type="component" value="Unassembled WGS sequence"/>
</dbReference>
<dbReference type="PANTHER" id="PTHR47567:SF1">
    <property type="entry name" value="NAD-DEPENDENT EPIMERASE_DEHYDRATASE DOMAIN-CONTAINING PROTEIN"/>
    <property type="match status" value="1"/>
</dbReference>
<evidence type="ECO:0000256" key="8">
    <source>
        <dbReference type="SAM" id="MobiDB-lite"/>
    </source>
</evidence>
<proteinExistence type="inferred from homology"/>
<evidence type="ECO:0000256" key="9">
    <source>
        <dbReference type="SAM" id="Phobius"/>
    </source>
</evidence>
<evidence type="ECO:0000256" key="7">
    <source>
        <dbReference type="RuleBase" id="RU000488"/>
    </source>
</evidence>
<gene>
    <name evidence="10" type="ORF">MHUMG1_09825</name>
</gene>
<evidence type="ECO:0000256" key="1">
    <source>
        <dbReference type="ARBA" id="ARBA00004141"/>
    </source>
</evidence>
<dbReference type="Gene3D" id="1.50.40.10">
    <property type="entry name" value="Mitochondrial carrier domain"/>
    <property type="match status" value="1"/>
</dbReference>
<comment type="subcellular location">
    <subcellularLocation>
        <location evidence="1">Membrane</location>
        <topology evidence="1">Multi-pass membrane protein</topology>
    </subcellularLocation>
</comment>
<dbReference type="PANTHER" id="PTHR47567">
    <property type="entry name" value="MITOCHONDRIAL SUBSTRATE/SOLUTE CARRIER"/>
    <property type="match status" value="1"/>
</dbReference>
<keyword evidence="3" id="KW-0496">Mitochondrion</keyword>
<evidence type="ECO:0000256" key="5">
    <source>
        <dbReference type="ARBA" id="ARBA00023136"/>
    </source>
</evidence>
<keyword evidence="11" id="KW-1185">Reference proteome</keyword>
<comment type="caution">
    <text evidence="10">The sequence shown here is derived from an EMBL/GenBank/DDBJ whole genome shotgun (WGS) entry which is preliminary data.</text>
</comment>
<name>A0A9P8S2X5_9HYPO</name>
<dbReference type="AlphaFoldDB" id="A0A9P8S2X5"/>
<evidence type="ECO:0000313" key="11">
    <source>
        <dbReference type="Proteomes" id="UP000764110"/>
    </source>
</evidence>
<evidence type="ECO:0008006" key="12">
    <source>
        <dbReference type="Google" id="ProtNLM"/>
    </source>
</evidence>
<dbReference type="InterPro" id="IPR023395">
    <property type="entry name" value="MCP_dom_sf"/>
</dbReference>
<evidence type="ECO:0000256" key="3">
    <source>
        <dbReference type="ARBA" id="ARBA00022792"/>
    </source>
</evidence>
<keyword evidence="3" id="KW-0999">Mitochondrion inner membrane</keyword>
<evidence type="ECO:0000256" key="2">
    <source>
        <dbReference type="ARBA" id="ARBA00022692"/>
    </source>
</evidence>
<keyword evidence="7" id="KW-0813">Transport</keyword>
<dbReference type="PROSITE" id="PS50920">
    <property type="entry name" value="SOLCAR"/>
    <property type="match status" value="1"/>
</dbReference>
<keyword evidence="5 6" id="KW-0472">Membrane</keyword>
<dbReference type="EMBL" id="JACEFI010000031">
    <property type="protein sequence ID" value="KAH0592439.1"/>
    <property type="molecule type" value="Genomic_DNA"/>
</dbReference>
<reference evidence="10 11" key="1">
    <citation type="submission" date="2020-07" db="EMBL/GenBank/DDBJ databases">
        <title>Metarhizium humberi genome.</title>
        <authorList>
            <person name="Lysoe E."/>
        </authorList>
    </citation>
    <scope>NUCLEOTIDE SEQUENCE [LARGE SCALE GENOMIC DNA]</scope>
    <source>
        <strain evidence="10 11">ESALQ1638</strain>
    </source>
</reference>
<feature type="repeat" description="Solcar" evidence="6">
    <location>
        <begin position="297"/>
        <end position="377"/>
    </location>
</feature>
<evidence type="ECO:0000256" key="4">
    <source>
        <dbReference type="ARBA" id="ARBA00022989"/>
    </source>
</evidence>
<dbReference type="SUPFAM" id="SSF103506">
    <property type="entry name" value="Mitochondrial carrier"/>
    <property type="match status" value="1"/>
</dbReference>
<keyword evidence="2 6" id="KW-0812">Transmembrane</keyword>
<feature type="region of interest" description="Disordered" evidence="8">
    <location>
        <begin position="129"/>
        <end position="160"/>
    </location>
</feature>
<protein>
    <recommendedName>
        <fullName evidence="12">Mitochondrial carrier protein</fullName>
    </recommendedName>
</protein>
<evidence type="ECO:0000313" key="10">
    <source>
        <dbReference type="EMBL" id="KAH0592439.1"/>
    </source>
</evidence>
<organism evidence="10 11">
    <name type="scientific">Metarhizium humberi</name>
    <dbReference type="NCBI Taxonomy" id="2596975"/>
    <lineage>
        <taxon>Eukaryota</taxon>
        <taxon>Fungi</taxon>
        <taxon>Dikarya</taxon>
        <taxon>Ascomycota</taxon>
        <taxon>Pezizomycotina</taxon>
        <taxon>Sordariomycetes</taxon>
        <taxon>Hypocreomycetidae</taxon>
        <taxon>Hypocreales</taxon>
        <taxon>Clavicipitaceae</taxon>
        <taxon>Metarhizium</taxon>
    </lineage>
</organism>